<dbReference type="Proteomes" id="UP000029725">
    <property type="component" value="Unassembled WGS sequence"/>
</dbReference>
<comment type="caution">
    <text evidence="5">The sequence shown here is derived from an EMBL/GenBank/DDBJ whole genome shotgun (WGS) entry which is preliminary data.</text>
</comment>
<dbReference type="PANTHER" id="PTHR12652:SF25">
    <property type="entry name" value="MICROBODY (PEROXISOME) PROLIFERATION PROTEIN PEROXIN 11C (EUROFUNG)"/>
    <property type="match status" value="1"/>
</dbReference>
<dbReference type="GO" id="GO:0016559">
    <property type="term" value="P:peroxisome fission"/>
    <property type="evidence" value="ECO:0007669"/>
    <property type="project" value="InterPro"/>
</dbReference>
<proteinExistence type="predicted"/>
<dbReference type="Pfam" id="PF05648">
    <property type="entry name" value="PEX11"/>
    <property type="match status" value="1"/>
</dbReference>
<organism evidence="5 6">
    <name type="scientific">Mitosporidium daphniae</name>
    <dbReference type="NCBI Taxonomy" id="1485682"/>
    <lineage>
        <taxon>Eukaryota</taxon>
        <taxon>Fungi</taxon>
        <taxon>Fungi incertae sedis</taxon>
        <taxon>Microsporidia</taxon>
        <taxon>Mitosporidium</taxon>
    </lineage>
</organism>
<evidence type="ECO:0000256" key="3">
    <source>
        <dbReference type="ARBA" id="ARBA00023140"/>
    </source>
</evidence>
<gene>
    <name evidence="5" type="ORF">DI09_57p90</name>
</gene>
<sequence>MPTGTSLATLAVLTEQTGGIDKIFRTAIYSIRLFAALTGREILPLLKLADVLSETRYVLRIFGSIFSIKDLFQANLKKRELIKALTMAVYYPLDALYLLAFKEIISINPKHQLEISQWSCRAWALYSIVELSELLGLWEQGRSPVLAIVQSAADMLLALNWSWDRFALSSPAVAGIGTISASLSLASAVSTANKGST</sequence>
<reference evidence="5 6" key="1">
    <citation type="submission" date="2014-04" db="EMBL/GenBank/DDBJ databases">
        <title>A new species of microsporidia sheds light on the evolution of extreme parasitism.</title>
        <authorList>
            <person name="Haag K.L."/>
            <person name="James T.Y."/>
            <person name="Larsson R."/>
            <person name="Schaer T.M."/>
            <person name="Refardt D."/>
            <person name="Pombert J.-F."/>
            <person name="Ebert D."/>
        </authorList>
    </citation>
    <scope>NUCLEOTIDE SEQUENCE [LARGE SCALE GENOMIC DNA]</scope>
    <source>
        <strain evidence="5 6">UGP3</strain>
        <tissue evidence="5">Spores</tissue>
    </source>
</reference>
<keyword evidence="3" id="KW-0576">Peroxisome</keyword>
<accession>A0A098VPL1</accession>
<evidence type="ECO:0000256" key="1">
    <source>
        <dbReference type="ARBA" id="ARBA00022593"/>
    </source>
</evidence>
<dbReference type="InterPro" id="IPR008733">
    <property type="entry name" value="PEX11"/>
</dbReference>
<dbReference type="RefSeq" id="XP_013237196.1">
    <property type="nucleotide sequence ID" value="XM_013381742.1"/>
</dbReference>
<keyword evidence="1" id="KW-0962">Peroxisome biogenesis</keyword>
<keyword evidence="6" id="KW-1185">Reference proteome</keyword>
<comment type="subcellular location">
    <subcellularLocation>
        <location evidence="4">Peroxisome membrane</location>
    </subcellularLocation>
</comment>
<evidence type="ECO:0008006" key="7">
    <source>
        <dbReference type="Google" id="ProtNLM"/>
    </source>
</evidence>
<evidence type="ECO:0000313" key="5">
    <source>
        <dbReference type="EMBL" id="KGG50754.1"/>
    </source>
</evidence>
<dbReference type="HOGENOM" id="CLU_1384455_0_0_1"/>
<dbReference type="OrthoDB" id="10005898at2759"/>
<dbReference type="GO" id="GO:0005778">
    <property type="term" value="C:peroxisomal membrane"/>
    <property type="evidence" value="ECO:0007669"/>
    <property type="project" value="UniProtKB-SubCell"/>
</dbReference>
<name>A0A098VPL1_9MICR</name>
<evidence type="ECO:0000256" key="4">
    <source>
        <dbReference type="ARBA" id="ARBA00046271"/>
    </source>
</evidence>
<evidence type="ECO:0000313" key="6">
    <source>
        <dbReference type="Proteomes" id="UP000029725"/>
    </source>
</evidence>
<dbReference type="VEuPathDB" id="MicrosporidiaDB:DI09_57p90"/>
<dbReference type="EMBL" id="JMKJ01000532">
    <property type="protein sequence ID" value="KGG50754.1"/>
    <property type="molecule type" value="Genomic_DNA"/>
</dbReference>
<keyword evidence="2" id="KW-0472">Membrane</keyword>
<dbReference type="GeneID" id="25260367"/>
<protein>
    <recommendedName>
        <fullName evidence="7">Peroxisomal biogenesis factor 11</fullName>
    </recommendedName>
</protein>
<dbReference type="PANTHER" id="PTHR12652">
    <property type="entry name" value="PEROXISOMAL BIOGENESIS FACTOR 11"/>
    <property type="match status" value="1"/>
</dbReference>
<dbReference type="AlphaFoldDB" id="A0A098VPL1"/>
<evidence type="ECO:0000256" key="2">
    <source>
        <dbReference type="ARBA" id="ARBA00023136"/>
    </source>
</evidence>